<keyword evidence="7" id="KW-0736">Signalosome</keyword>
<evidence type="ECO:0000256" key="2">
    <source>
        <dbReference type="ARBA" id="ARBA00004496"/>
    </source>
</evidence>
<evidence type="ECO:0000256" key="8">
    <source>
        <dbReference type="ARBA" id="ARBA00023242"/>
    </source>
</evidence>
<keyword evidence="12" id="KW-1185">Reference proteome</keyword>
<dbReference type="InterPro" id="IPR050756">
    <property type="entry name" value="CSN3"/>
</dbReference>
<dbReference type="InterPro" id="IPR000717">
    <property type="entry name" value="PCI_dom"/>
</dbReference>
<reference evidence="11 12" key="1">
    <citation type="submission" date="2024-07" db="EMBL/GenBank/DDBJ databases">
        <title>Section-level genome sequencing and comparative genomics of Aspergillus sections Usti and Cavernicolus.</title>
        <authorList>
            <consortium name="Lawrence Berkeley National Laboratory"/>
            <person name="Nybo J.L."/>
            <person name="Vesth T.C."/>
            <person name="Theobald S."/>
            <person name="Frisvad J.C."/>
            <person name="Larsen T.O."/>
            <person name="Kjaerboelling I."/>
            <person name="Rothschild-Mancinelli K."/>
            <person name="Lyhne E.K."/>
            <person name="Kogle M.E."/>
            <person name="Barry K."/>
            <person name="Clum A."/>
            <person name="Na H."/>
            <person name="Ledsgaard L."/>
            <person name="Lin J."/>
            <person name="Lipzen A."/>
            <person name="Kuo A."/>
            <person name="Riley R."/>
            <person name="Mondo S."/>
            <person name="LaButti K."/>
            <person name="Haridas S."/>
            <person name="Pangalinan J."/>
            <person name="Salamov A.A."/>
            <person name="Simmons B.A."/>
            <person name="Magnuson J.K."/>
            <person name="Chen J."/>
            <person name="Drula E."/>
            <person name="Henrissat B."/>
            <person name="Wiebenga A."/>
            <person name="Lubbers R.J."/>
            <person name="Gomes A.C."/>
            <person name="Makela M.R."/>
            <person name="Stajich J."/>
            <person name="Grigoriev I.V."/>
            <person name="Mortensen U.H."/>
            <person name="De vries R.P."/>
            <person name="Baker S.E."/>
            <person name="Andersen M.R."/>
        </authorList>
    </citation>
    <scope>NUCLEOTIDE SEQUENCE [LARGE SCALE GENOMIC DNA]</scope>
    <source>
        <strain evidence="11 12">CBS 600.67</strain>
    </source>
</reference>
<feature type="domain" description="PCI" evidence="10">
    <location>
        <begin position="243"/>
        <end position="411"/>
    </location>
</feature>
<keyword evidence="8" id="KW-0539">Nucleus</keyword>
<evidence type="ECO:0000256" key="5">
    <source>
        <dbReference type="ARBA" id="ARBA00014878"/>
    </source>
</evidence>
<protein>
    <recommendedName>
        <fullName evidence="5">COP9 signalosome complex subunit 3</fullName>
    </recommendedName>
</protein>
<dbReference type="EMBL" id="JBFXLS010000042">
    <property type="protein sequence ID" value="KAL2824694.1"/>
    <property type="molecule type" value="Genomic_DNA"/>
</dbReference>
<feature type="region of interest" description="Disordered" evidence="9">
    <location>
        <begin position="1"/>
        <end position="22"/>
    </location>
</feature>
<gene>
    <name evidence="11" type="ORF">BDW59DRAFT_85064</name>
</gene>
<accession>A0ABR4IAC4</accession>
<evidence type="ECO:0000259" key="10">
    <source>
        <dbReference type="PROSITE" id="PS50250"/>
    </source>
</evidence>
<organism evidence="11 12">
    <name type="scientific">Aspergillus cavernicola</name>
    <dbReference type="NCBI Taxonomy" id="176166"/>
    <lineage>
        <taxon>Eukaryota</taxon>
        <taxon>Fungi</taxon>
        <taxon>Dikarya</taxon>
        <taxon>Ascomycota</taxon>
        <taxon>Pezizomycotina</taxon>
        <taxon>Eurotiomycetes</taxon>
        <taxon>Eurotiomycetidae</taxon>
        <taxon>Eurotiales</taxon>
        <taxon>Aspergillaceae</taxon>
        <taxon>Aspergillus</taxon>
        <taxon>Aspergillus subgen. Nidulantes</taxon>
    </lineage>
</organism>
<feature type="compositionally biased region" description="Acidic residues" evidence="9">
    <location>
        <begin position="486"/>
        <end position="496"/>
    </location>
</feature>
<dbReference type="PANTHER" id="PTHR10758">
    <property type="entry name" value="26S PROTEASOME NON-ATPASE REGULATORY SUBUNIT 3/COP9 SIGNALOSOME COMPLEX SUBUNIT 3"/>
    <property type="match status" value="1"/>
</dbReference>
<evidence type="ECO:0000256" key="3">
    <source>
        <dbReference type="ARBA" id="ARBA00007084"/>
    </source>
</evidence>
<sequence>MSDFLGRLSSVPSRPHDPDNISAERYDRQLRDLISYLKQPGVASSTSDYSDFFEIVSPSVHSLSFLFLLRFQIQLVQKRTKRDIPQNLHPGGDLWKQVVRFLRSFDPIQIRYAGYEWRQLVEVVASAAQAISKPALAVKVIADALGRLNTSGMFTSVHLTLVKLALLSSSYTHTLPIMDKVLCNFPTDTNHVHHETFLCSEHGSSAAFITDTSGFSTKLTYRDHLQFYLYSAMIYMALKRWDHASHCLSVVISSPTANSVSKIMVEAYKKWVLASLLGYGKLPPTSRMIAPHVTRVYQSLARPYVSLAEAFEKADLQKMSAEVDLGQSIWRDDKNTGLVSQLFEAYDKFMIIKLGRTFSALTIADVLQRAPSYFKDHYDTEEFVASLVMSDTLRATLSHLPGTESTTMLRFCLSTQFHAFREEHIRTRLMRGKSALNTIAKGIVQTDQTLELSDENLHFIARSQKWNGDPEKSGAVGSGEAGVGGDIDEDLMGDGH</sequence>
<evidence type="ECO:0000256" key="6">
    <source>
        <dbReference type="ARBA" id="ARBA00022490"/>
    </source>
</evidence>
<evidence type="ECO:0000256" key="1">
    <source>
        <dbReference type="ARBA" id="ARBA00004123"/>
    </source>
</evidence>
<evidence type="ECO:0000313" key="12">
    <source>
        <dbReference type="Proteomes" id="UP001610335"/>
    </source>
</evidence>
<dbReference type="Pfam" id="PF22788">
    <property type="entry name" value="COP9_hel_rpt"/>
    <property type="match status" value="2"/>
</dbReference>
<name>A0ABR4IAC4_9EURO</name>
<comment type="similarity">
    <text evidence="3">Belongs to the CSN3 family.</text>
</comment>
<comment type="subunit">
    <text evidence="4">Component of the COP9 signalosome (CSN) complex.</text>
</comment>
<evidence type="ECO:0000256" key="4">
    <source>
        <dbReference type="ARBA" id="ARBA00011098"/>
    </source>
</evidence>
<comment type="subcellular location">
    <subcellularLocation>
        <location evidence="2">Cytoplasm</location>
    </subcellularLocation>
    <subcellularLocation>
        <location evidence="1">Nucleus</location>
    </subcellularLocation>
</comment>
<comment type="caution">
    <text evidence="11">The sequence shown here is derived from an EMBL/GenBank/DDBJ whole genome shotgun (WGS) entry which is preliminary data.</text>
</comment>
<evidence type="ECO:0000256" key="7">
    <source>
        <dbReference type="ARBA" id="ARBA00022790"/>
    </source>
</evidence>
<keyword evidence="6" id="KW-0963">Cytoplasm</keyword>
<dbReference type="PANTHER" id="PTHR10758:SF1">
    <property type="entry name" value="COP9 SIGNALOSOME COMPLEX SUBUNIT 3"/>
    <property type="match status" value="1"/>
</dbReference>
<dbReference type="PROSITE" id="PS50250">
    <property type="entry name" value="PCI"/>
    <property type="match status" value="1"/>
</dbReference>
<feature type="compositionally biased region" description="Gly residues" evidence="9">
    <location>
        <begin position="476"/>
        <end position="485"/>
    </location>
</feature>
<dbReference type="InterPro" id="IPR055089">
    <property type="entry name" value="COP9_N"/>
</dbReference>
<evidence type="ECO:0000313" key="11">
    <source>
        <dbReference type="EMBL" id="KAL2824694.1"/>
    </source>
</evidence>
<feature type="region of interest" description="Disordered" evidence="9">
    <location>
        <begin position="463"/>
        <end position="496"/>
    </location>
</feature>
<evidence type="ECO:0000256" key="9">
    <source>
        <dbReference type="SAM" id="MobiDB-lite"/>
    </source>
</evidence>
<proteinExistence type="inferred from homology"/>
<dbReference type="Proteomes" id="UP001610335">
    <property type="component" value="Unassembled WGS sequence"/>
</dbReference>